<evidence type="ECO:0000259" key="8">
    <source>
        <dbReference type="Pfam" id="PF07282"/>
    </source>
</evidence>
<dbReference type="InterPro" id="IPR010095">
    <property type="entry name" value="Cas12f1-like_TNB"/>
</dbReference>
<evidence type="ECO:0000256" key="6">
    <source>
        <dbReference type="SAM" id="MobiDB-lite"/>
    </source>
</evidence>
<keyword evidence="10" id="KW-1185">Reference proteome</keyword>
<comment type="similarity">
    <text evidence="2">In the N-terminal section; belongs to the transposase 2 family.</text>
</comment>
<dbReference type="InterPro" id="IPR053470">
    <property type="entry name" value="RNA-guided_DNA_endonuclease"/>
</dbReference>
<gene>
    <name evidence="9" type="ORF">BBK14_06405</name>
</gene>
<evidence type="ECO:0000256" key="1">
    <source>
        <dbReference type="ARBA" id="ARBA00008761"/>
    </source>
</evidence>
<evidence type="ECO:0000313" key="9">
    <source>
        <dbReference type="EMBL" id="OHV22555.1"/>
    </source>
</evidence>
<dbReference type="PANTHER" id="PTHR30405">
    <property type="entry name" value="TRANSPOSASE"/>
    <property type="match status" value="1"/>
</dbReference>
<keyword evidence="3" id="KW-0815">Transposition</keyword>
<dbReference type="GO" id="GO:0006310">
    <property type="term" value="P:DNA recombination"/>
    <property type="evidence" value="ECO:0007669"/>
    <property type="project" value="UniProtKB-KW"/>
</dbReference>
<comment type="caution">
    <text evidence="9">The sequence shown here is derived from an EMBL/GenBank/DDBJ whole genome shotgun (WGS) entry which is preliminary data.</text>
</comment>
<dbReference type="EMBL" id="MAXA01000246">
    <property type="protein sequence ID" value="OHV22555.1"/>
    <property type="molecule type" value="Genomic_DNA"/>
</dbReference>
<dbReference type="AlphaFoldDB" id="A0A1S1PNS2"/>
<dbReference type="Proteomes" id="UP000179769">
    <property type="component" value="Unassembled WGS sequence"/>
</dbReference>
<feature type="domain" description="Cas12f1-like TNB" evidence="8">
    <location>
        <begin position="306"/>
        <end position="371"/>
    </location>
</feature>
<evidence type="ECO:0000256" key="2">
    <source>
        <dbReference type="ARBA" id="ARBA00011044"/>
    </source>
</evidence>
<feature type="region of interest" description="Disordered" evidence="6">
    <location>
        <begin position="389"/>
        <end position="436"/>
    </location>
</feature>
<evidence type="ECO:0000256" key="5">
    <source>
        <dbReference type="ARBA" id="ARBA00023172"/>
    </source>
</evidence>
<dbReference type="InterPro" id="IPR001959">
    <property type="entry name" value="Transposase"/>
</dbReference>
<dbReference type="Pfam" id="PF07282">
    <property type="entry name" value="Cas12f1-like_TNB"/>
    <property type="match status" value="1"/>
</dbReference>
<feature type="compositionally biased region" description="Polar residues" evidence="6">
    <location>
        <begin position="427"/>
        <end position="436"/>
    </location>
</feature>
<dbReference type="GO" id="GO:0003677">
    <property type="term" value="F:DNA binding"/>
    <property type="evidence" value="ECO:0007669"/>
    <property type="project" value="UniProtKB-KW"/>
</dbReference>
<protein>
    <submittedName>
        <fullName evidence="9">Transposase</fullName>
    </submittedName>
</protein>
<sequence>MSRHAGAARFAFNWGLSRVKAAVEQRAAEASYGVPEAERTPVPWTMPTLRREWNRAKGDVAPWWSECSKEAYSAGLDRLARGLKAFSDSRTGRRKGRRVGFPRFKKRGRARDGFRYTTGAYGPAGDRHVTLPRVGRVKVHEPMTALTARLADGRARLLGATVSRTAGCWYVSFTVEVERPVPAGPSRRQRRGDAVGVDLGVKHLAVLSTGEMVDNPKHLAASLRKLRRVSRAYARSKRGSAGRRQRAARLAKIHARVANQRRDGLHKLTTRLATSHDVIVIEDLNVAGMVRNRRLARAVSDTGMAEVRRQLTYKTTWYGSRLVVADRWYPSSRTCSACGWRNPSLTLSDRTFVCKDCGLSMDRDLNASYNLRALTGAGVAGYPDVPVTSNARGADRKTHLGGQVAVKREPGTATAGQTGTLAPRGTTAEQVSANAH</sequence>
<comment type="similarity">
    <text evidence="1">In the C-terminal section; belongs to the transposase 35 family.</text>
</comment>
<keyword evidence="5" id="KW-0233">DNA recombination</keyword>
<reference evidence="10" key="1">
    <citation type="submission" date="2016-07" db="EMBL/GenBank/DDBJ databases">
        <title>Frankia sp. NRRL B-16219 Genome sequencing.</title>
        <authorList>
            <person name="Ghodhbane-Gtari F."/>
            <person name="Swanson E."/>
            <person name="Gueddou A."/>
            <person name="Louati M."/>
            <person name="Nouioui I."/>
            <person name="Hezbri K."/>
            <person name="Abebe-Akele F."/>
            <person name="Simpson S."/>
            <person name="Morris K."/>
            <person name="Thomas K."/>
            <person name="Gtari M."/>
            <person name="Tisa L.S."/>
        </authorList>
    </citation>
    <scope>NUCLEOTIDE SEQUENCE [LARGE SCALE GENOMIC DNA]</scope>
    <source>
        <strain evidence="10">NRRL B-16219</strain>
    </source>
</reference>
<dbReference type="Pfam" id="PF01385">
    <property type="entry name" value="OrfB_IS605"/>
    <property type="match status" value="1"/>
</dbReference>
<evidence type="ECO:0000256" key="3">
    <source>
        <dbReference type="ARBA" id="ARBA00022578"/>
    </source>
</evidence>
<name>A0A1S1PNS2_9ACTN</name>
<keyword evidence="4" id="KW-0238">DNA-binding</keyword>
<feature type="compositionally biased region" description="Low complexity" evidence="6">
    <location>
        <begin position="411"/>
        <end position="422"/>
    </location>
</feature>
<dbReference type="NCBIfam" id="NF038280">
    <property type="entry name" value="IS607_TnpB"/>
    <property type="match status" value="1"/>
</dbReference>
<evidence type="ECO:0000259" key="7">
    <source>
        <dbReference type="Pfam" id="PF01385"/>
    </source>
</evidence>
<feature type="domain" description="Probable transposase IS891/IS1136/IS1341" evidence="7">
    <location>
        <begin position="173"/>
        <end position="292"/>
    </location>
</feature>
<evidence type="ECO:0000313" key="10">
    <source>
        <dbReference type="Proteomes" id="UP000179769"/>
    </source>
</evidence>
<dbReference type="GO" id="GO:0032196">
    <property type="term" value="P:transposition"/>
    <property type="evidence" value="ECO:0007669"/>
    <property type="project" value="UniProtKB-KW"/>
</dbReference>
<proteinExistence type="inferred from homology"/>
<dbReference type="NCBIfam" id="TIGR01766">
    <property type="entry name" value="IS200/IS605 family accessory protein TnpB-like domain"/>
    <property type="match status" value="1"/>
</dbReference>
<evidence type="ECO:0000256" key="4">
    <source>
        <dbReference type="ARBA" id="ARBA00023125"/>
    </source>
</evidence>
<dbReference type="InterPro" id="IPR051399">
    <property type="entry name" value="RNA-guided_DNA_endo/Transpos"/>
</dbReference>
<dbReference type="NCBIfam" id="NF040570">
    <property type="entry name" value="guided_TnpB"/>
    <property type="match status" value="1"/>
</dbReference>
<accession>A0A1S1PNS2</accession>
<dbReference type="PANTHER" id="PTHR30405:SF11">
    <property type="entry name" value="RNA-GUIDED DNA ENDONUCLEASE RV2885C-RELATED"/>
    <property type="match status" value="1"/>
</dbReference>
<organism evidence="9 10">
    <name type="scientific">Parafrankia soli</name>
    <dbReference type="NCBI Taxonomy" id="2599596"/>
    <lineage>
        <taxon>Bacteria</taxon>
        <taxon>Bacillati</taxon>
        <taxon>Actinomycetota</taxon>
        <taxon>Actinomycetes</taxon>
        <taxon>Frankiales</taxon>
        <taxon>Frankiaceae</taxon>
        <taxon>Parafrankia</taxon>
    </lineage>
</organism>